<keyword evidence="3" id="KW-1185">Reference proteome</keyword>
<dbReference type="EMBL" id="KQ964253">
    <property type="protein sequence ID" value="KXJ90214.1"/>
    <property type="molecule type" value="Genomic_DNA"/>
</dbReference>
<dbReference type="InParanoid" id="A0A136IZI2"/>
<feature type="region of interest" description="Disordered" evidence="1">
    <location>
        <begin position="28"/>
        <end position="54"/>
    </location>
</feature>
<name>A0A136IZI2_9PEZI</name>
<gene>
    <name evidence="2" type="ORF">Micbo1qcDRAFT_164737</name>
</gene>
<dbReference type="OrthoDB" id="1046782at2759"/>
<dbReference type="Proteomes" id="UP000070501">
    <property type="component" value="Unassembled WGS sequence"/>
</dbReference>
<sequence length="274" mass="30858">MPPTSADPRMEIMPGVVRGNHHRQLRHNLPASQSAGSNDVDSRTKERPQWLNTDTGQDERLDRLLVRAMVVSRWPRNDSDHNFFIPRRALDSLLVSETVQRELERTFGRPCLELSQTICRGQTESAQVGSASIKLMAILTLINKLETISDFVAEGICDDSLPFGMVHEQGSSPFLECSGGHNGRSPISFTREWSIFDVRRFWLYQENVVCPSFQLVTQGSAPIPLAFWPRAVLPITDSYIVYRSVWGDLVKATIHPDHYSVTVGSFIHTKALSL</sequence>
<reference evidence="3" key="1">
    <citation type="submission" date="2016-02" db="EMBL/GenBank/DDBJ databases">
        <title>Draft genome sequence of Microdochium bolleyi, a fungal endophyte of beachgrass.</title>
        <authorList>
            <consortium name="DOE Joint Genome Institute"/>
            <person name="David A.S."/>
            <person name="May G."/>
            <person name="Haridas S."/>
            <person name="Lim J."/>
            <person name="Wang M."/>
            <person name="Labutti K."/>
            <person name="Lipzen A."/>
            <person name="Barry K."/>
            <person name="Grigoriev I.V."/>
        </authorList>
    </citation>
    <scope>NUCLEOTIDE SEQUENCE [LARGE SCALE GENOMIC DNA]</scope>
    <source>
        <strain evidence="3">J235TASD1</strain>
    </source>
</reference>
<feature type="compositionally biased region" description="Polar residues" evidence="1">
    <location>
        <begin position="30"/>
        <end position="39"/>
    </location>
</feature>
<evidence type="ECO:0000313" key="2">
    <source>
        <dbReference type="EMBL" id="KXJ90214.1"/>
    </source>
</evidence>
<dbReference type="AlphaFoldDB" id="A0A136IZI2"/>
<organism evidence="2 3">
    <name type="scientific">Microdochium bolleyi</name>
    <dbReference type="NCBI Taxonomy" id="196109"/>
    <lineage>
        <taxon>Eukaryota</taxon>
        <taxon>Fungi</taxon>
        <taxon>Dikarya</taxon>
        <taxon>Ascomycota</taxon>
        <taxon>Pezizomycotina</taxon>
        <taxon>Sordariomycetes</taxon>
        <taxon>Xylariomycetidae</taxon>
        <taxon>Xylariales</taxon>
        <taxon>Microdochiaceae</taxon>
        <taxon>Microdochium</taxon>
    </lineage>
</organism>
<protein>
    <submittedName>
        <fullName evidence="2">Uncharacterized protein</fullName>
    </submittedName>
</protein>
<proteinExistence type="predicted"/>
<evidence type="ECO:0000256" key="1">
    <source>
        <dbReference type="SAM" id="MobiDB-lite"/>
    </source>
</evidence>
<evidence type="ECO:0000313" key="3">
    <source>
        <dbReference type="Proteomes" id="UP000070501"/>
    </source>
</evidence>
<accession>A0A136IZI2</accession>
<dbReference type="STRING" id="196109.A0A136IZI2"/>